<comment type="caution">
    <text evidence="1">The sequence shown here is derived from an EMBL/GenBank/DDBJ whole genome shotgun (WGS) entry which is preliminary data.</text>
</comment>
<accession>A0ABQ8T427</accession>
<dbReference type="EMBL" id="JAJSOF020000017">
    <property type="protein sequence ID" value="KAJ4440703.1"/>
    <property type="molecule type" value="Genomic_DNA"/>
</dbReference>
<reference evidence="1 2" key="1">
    <citation type="journal article" date="2022" name="Allergy">
        <title>Genome assembly and annotation of Periplaneta americana reveal a comprehensive cockroach allergen profile.</title>
        <authorList>
            <person name="Wang L."/>
            <person name="Xiong Q."/>
            <person name="Saelim N."/>
            <person name="Wang L."/>
            <person name="Nong W."/>
            <person name="Wan A.T."/>
            <person name="Shi M."/>
            <person name="Liu X."/>
            <person name="Cao Q."/>
            <person name="Hui J.H.L."/>
            <person name="Sookrung N."/>
            <person name="Leung T.F."/>
            <person name="Tungtrongchitr A."/>
            <person name="Tsui S.K.W."/>
        </authorList>
    </citation>
    <scope>NUCLEOTIDE SEQUENCE [LARGE SCALE GENOMIC DNA]</scope>
    <source>
        <strain evidence="1">PWHHKU_190912</strain>
    </source>
</reference>
<dbReference type="Proteomes" id="UP001148838">
    <property type="component" value="Unassembled WGS sequence"/>
</dbReference>
<evidence type="ECO:0000313" key="2">
    <source>
        <dbReference type="Proteomes" id="UP001148838"/>
    </source>
</evidence>
<protein>
    <submittedName>
        <fullName evidence="1">Uncharacterized protein</fullName>
    </submittedName>
</protein>
<keyword evidence="2" id="KW-1185">Reference proteome</keyword>
<name>A0ABQ8T427_PERAM</name>
<organism evidence="1 2">
    <name type="scientific">Periplaneta americana</name>
    <name type="common">American cockroach</name>
    <name type="synonym">Blatta americana</name>
    <dbReference type="NCBI Taxonomy" id="6978"/>
    <lineage>
        <taxon>Eukaryota</taxon>
        <taxon>Metazoa</taxon>
        <taxon>Ecdysozoa</taxon>
        <taxon>Arthropoda</taxon>
        <taxon>Hexapoda</taxon>
        <taxon>Insecta</taxon>
        <taxon>Pterygota</taxon>
        <taxon>Neoptera</taxon>
        <taxon>Polyneoptera</taxon>
        <taxon>Dictyoptera</taxon>
        <taxon>Blattodea</taxon>
        <taxon>Blattoidea</taxon>
        <taxon>Blattidae</taxon>
        <taxon>Blattinae</taxon>
        <taxon>Periplaneta</taxon>
    </lineage>
</organism>
<gene>
    <name evidence="1" type="ORF">ANN_08851</name>
</gene>
<evidence type="ECO:0000313" key="1">
    <source>
        <dbReference type="EMBL" id="KAJ4440703.1"/>
    </source>
</evidence>
<proteinExistence type="predicted"/>
<sequence>MDDDACANTFREEYQWTERDQILWRYYNISVNYTGRYLSSTTHLRRHNVNKRERNTAPDRLLDVFKKIKPN</sequence>